<dbReference type="EC" id="3.5.1.28" evidence="2"/>
<dbReference type="SUPFAM" id="SSF53187">
    <property type="entry name" value="Zn-dependent exopeptidases"/>
    <property type="match status" value="1"/>
</dbReference>
<dbReference type="PANTHER" id="PTHR30404:SF0">
    <property type="entry name" value="N-ACETYLMURAMOYL-L-ALANINE AMIDASE AMIC"/>
    <property type="match status" value="1"/>
</dbReference>
<evidence type="ECO:0000256" key="1">
    <source>
        <dbReference type="ARBA" id="ARBA00001561"/>
    </source>
</evidence>
<dbReference type="EMBL" id="AATP01000001">
    <property type="protein sequence ID" value="EAU42567.1"/>
    <property type="molecule type" value="Genomic_DNA"/>
</dbReference>
<dbReference type="InterPro" id="IPR002508">
    <property type="entry name" value="MurNAc-LAA_cat"/>
</dbReference>
<organism evidence="5 6">
    <name type="scientific">Fulvimarina pelagi HTCC2506</name>
    <dbReference type="NCBI Taxonomy" id="314231"/>
    <lineage>
        <taxon>Bacteria</taxon>
        <taxon>Pseudomonadati</taxon>
        <taxon>Pseudomonadota</taxon>
        <taxon>Alphaproteobacteria</taxon>
        <taxon>Hyphomicrobiales</taxon>
        <taxon>Aurantimonadaceae</taxon>
        <taxon>Fulvimarina</taxon>
    </lineage>
</organism>
<dbReference type="HOGENOM" id="CLU_014322_2_1_5"/>
<dbReference type="GO" id="GO:0009253">
    <property type="term" value="P:peptidoglycan catabolic process"/>
    <property type="evidence" value="ECO:0007669"/>
    <property type="project" value="InterPro"/>
</dbReference>
<evidence type="ECO:0000256" key="2">
    <source>
        <dbReference type="ARBA" id="ARBA00011901"/>
    </source>
</evidence>
<evidence type="ECO:0000313" key="5">
    <source>
        <dbReference type="EMBL" id="EAU42567.1"/>
    </source>
</evidence>
<keyword evidence="6" id="KW-1185">Reference proteome</keyword>
<dbReference type="GO" id="GO:0008745">
    <property type="term" value="F:N-acetylmuramoyl-L-alanine amidase activity"/>
    <property type="evidence" value="ECO:0007669"/>
    <property type="project" value="UniProtKB-EC"/>
</dbReference>
<comment type="caution">
    <text evidence="5">The sequence shown here is derived from an EMBL/GenBank/DDBJ whole genome shotgun (WGS) entry which is preliminary data.</text>
</comment>
<accession>Q0G6Z7</accession>
<reference evidence="5 6" key="1">
    <citation type="journal article" date="2010" name="J. Bacteriol.">
        <title>Genome sequence of Fulvimarina pelagi HTCC2506T, a Mn(II)-oxidizing alphaproteobacterium possessing an aerobic anoxygenic photosynthetic gene cluster and Xanthorhodopsin.</title>
        <authorList>
            <person name="Kang I."/>
            <person name="Oh H.M."/>
            <person name="Lim S.I."/>
            <person name="Ferriera S."/>
            <person name="Giovannoni S.J."/>
            <person name="Cho J.C."/>
        </authorList>
    </citation>
    <scope>NUCLEOTIDE SEQUENCE [LARGE SCALE GENOMIC DNA]</scope>
    <source>
        <strain evidence="5 6">HTCC2506</strain>
    </source>
</reference>
<dbReference type="PANTHER" id="PTHR30404">
    <property type="entry name" value="N-ACETYLMURAMOYL-L-ALANINE AMIDASE"/>
    <property type="match status" value="1"/>
</dbReference>
<feature type="domain" description="MurNAc-LAA" evidence="4">
    <location>
        <begin position="234"/>
        <end position="389"/>
    </location>
</feature>
<keyword evidence="3" id="KW-0378">Hydrolase</keyword>
<dbReference type="CDD" id="cd02696">
    <property type="entry name" value="MurNAc-LAA"/>
    <property type="match status" value="1"/>
</dbReference>
<evidence type="ECO:0000313" key="6">
    <source>
        <dbReference type="Proteomes" id="UP000004310"/>
    </source>
</evidence>
<evidence type="ECO:0000256" key="3">
    <source>
        <dbReference type="ARBA" id="ARBA00022801"/>
    </source>
</evidence>
<dbReference type="STRING" id="217511.GCA_001463845_00175"/>
<evidence type="ECO:0000259" key="4">
    <source>
        <dbReference type="SMART" id="SM00646"/>
    </source>
</evidence>
<dbReference type="AlphaFoldDB" id="Q0G6Z7"/>
<sequence length="398" mass="43543">MLRNGARVCLTILVLSIVLILPAIAETAIVMRVELMAAEDGKQRVVLNFTTPPDARLFVLRSPDRIALDLRDALPAGEPILPDEMGLVESVIHGATGPHRYRYIFHPKSGVEARLSRVSGSESTSSYEITFSRTNGVTVVAGEPRLSQESAEPAVVTDGNDSETTIKQQPGFTIVIDPGHGGDDNGAIAKSGVMEKDINLAAAKTLRNVLEENPGIRVVLTREKDEFVGLMERTEIARHENANLFISLHADSIRYKDLRGATIYTLSDRASDSLSLEIAANENAADRFGGEEYAKEVPEVFDILADLTRRETVSYSEHFASSLLARMRKSDIRFIKNPKRSAAFIVLKAPDVPSVLVELGFMSNVEDARLLADETWRTETMTVMAEAIVAFYGIGTDG</sequence>
<dbReference type="InterPro" id="IPR050695">
    <property type="entry name" value="N-acetylmuramoyl_amidase_3"/>
</dbReference>
<gene>
    <name evidence="5" type="ORF">FP2506_06996</name>
</gene>
<protein>
    <recommendedName>
        <fullName evidence="2">N-acetylmuramoyl-L-alanine amidase</fullName>
        <ecNumber evidence="2">3.5.1.28</ecNumber>
    </recommendedName>
</protein>
<proteinExistence type="predicted"/>
<comment type="catalytic activity">
    <reaction evidence="1">
        <text>Hydrolyzes the link between N-acetylmuramoyl residues and L-amino acid residues in certain cell-wall glycopeptides.</text>
        <dbReference type="EC" id="3.5.1.28"/>
    </reaction>
</comment>
<dbReference type="Proteomes" id="UP000004310">
    <property type="component" value="Unassembled WGS sequence"/>
</dbReference>
<dbReference type="eggNOG" id="COG0860">
    <property type="taxonomic scope" value="Bacteria"/>
</dbReference>
<dbReference type="SMART" id="SM00646">
    <property type="entry name" value="Ami_3"/>
    <property type="match status" value="1"/>
</dbReference>
<dbReference type="GO" id="GO:0030288">
    <property type="term" value="C:outer membrane-bounded periplasmic space"/>
    <property type="evidence" value="ECO:0007669"/>
    <property type="project" value="TreeGrafter"/>
</dbReference>
<name>Q0G6Z7_9HYPH</name>
<dbReference type="Gene3D" id="3.40.630.40">
    <property type="entry name" value="Zn-dependent exopeptidases"/>
    <property type="match status" value="1"/>
</dbReference>
<dbReference type="Pfam" id="PF01520">
    <property type="entry name" value="Amidase_3"/>
    <property type="match status" value="1"/>
</dbReference>
<dbReference type="Gene3D" id="2.60.40.3500">
    <property type="match status" value="1"/>
</dbReference>